<dbReference type="GO" id="GO:0006893">
    <property type="term" value="P:Golgi to plasma membrane transport"/>
    <property type="evidence" value="ECO:0007669"/>
    <property type="project" value="TreeGrafter"/>
</dbReference>
<dbReference type="SMART" id="SM00256">
    <property type="entry name" value="FBOX"/>
    <property type="match status" value="1"/>
</dbReference>
<feature type="region of interest" description="Disordered" evidence="1">
    <location>
        <begin position="528"/>
        <end position="566"/>
    </location>
</feature>
<dbReference type="Pfam" id="PF12937">
    <property type="entry name" value="F-box-like"/>
    <property type="match status" value="1"/>
</dbReference>
<accession>A0A8H8QVK6</accession>
<evidence type="ECO:0000256" key="1">
    <source>
        <dbReference type="SAM" id="MobiDB-lite"/>
    </source>
</evidence>
<dbReference type="PANTHER" id="PTHR12100:SF1">
    <property type="entry name" value="RECYCLIN-1"/>
    <property type="match status" value="1"/>
</dbReference>
<dbReference type="GeneID" id="41988895"/>
<name>A0A8H8QVK6_9HELO</name>
<dbReference type="SUPFAM" id="SSF81383">
    <property type="entry name" value="F-box domain"/>
    <property type="match status" value="1"/>
</dbReference>
<dbReference type="AlphaFoldDB" id="A0A8H8QVK6"/>
<feature type="compositionally biased region" description="Pro residues" evidence="1">
    <location>
        <begin position="544"/>
        <end position="553"/>
    </location>
</feature>
<dbReference type="PROSITE" id="PS50181">
    <property type="entry name" value="FBOX"/>
    <property type="match status" value="1"/>
</dbReference>
<evidence type="ECO:0000313" key="4">
    <source>
        <dbReference type="Proteomes" id="UP000431533"/>
    </source>
</evidence>
<dbReference type="InterPro" id="IPR036047">
    <property type="entry name" value="F-box-like_dom_sf"/>
</dbReference>
<evidence type="ECO:0000259" key="2">
    <source>
        <dbReference type="PROSITE" id="PS50181"/>
    </source>
</evidence>
<gene>
    <name evidence="3" type="primary">pof6</name>
    <name evidence="3" type="ORF">LHYA1_G008697</name>
</gene>
<dbReference type="RefSeq" id="XP_031001288.1">
    <property type="nucleotide sequence ID" value="XM_031153617.1"/>
</dbReference>
<dbReference type="Gene3D" id="1.20.1280.50">
    <property type="match status" value="1"/>
</dbReference>
<comment type="caution">
    <text evidence="3">The sequence shown here is derived from an EMBL/GenBank/DDBJ whole genome shotgun (WGS) entry which is preliminary data.</text>
</comment>
<proteinExistence type="predicted"/>
<sequence length="990" mass="110825">MSTFKRAPVIHAGGNNTNSIITSLKATSMIESKPVLPAEIISTILDYLPITDLISFARTSKRMLEMVYEDSRWVQRLQVMGLWDAGEARKRFEDALRKKREIVRMRVEEDAKRAGIGVNGNSGARKTSTTLFDAGVEEERQRKSVDAAAKAVRTSVDGFERLSLSTPNPAAPTPRAPMLDPEALLNIFSGVRSIRGSARQEYGKIYAALAPFYYDLARSRSHVDPVIFRVYRDPEQQAQMLAHLTVFARSDWAQGWRQREEKLVTMIGIFENAVLREFEQGFEAWDVDGKMHRYAHVLGVLNGGHAGIELFVQKHALFNDRLGNYMDCINQASSDNITLEPSRQFLEALSRKINEQADIIDRVFPPGEDVLHILLDKVAEDILMEYVTPLFDISHERSLPSYLKAVSGIFDQSMQFGLTLKPTKNSGKDFLTNVKSVVARVFEPHVDLYLQEEHDYFKGLAETEVDTWDKKLSQEDATTESFFMANVNRQADKKDFLSSFKKVVMMPVNVLPSLPPFGAAKTAPANRFSLQPAPSPRLSGSPIPSRPQTPGPTPALTGISSSLPSEAPTDELAAKAALMASRLEGIRSLFSIEIALDLTHYAKSSIERAGLFVRLGGQTGEEAREQCLTIFVDLLQILGNRHVKVGFDKAVDHLSKYNPREVSEHQQGVAPLVTFLELVNVGDLISQMVDVFYEQQLASPRLADRNDFLDPAVVAKKKFEQMLDERVAAGLNKGIDVLMDEVEYVCATTQAPTDYNPPHSPSGNYDIGPTKCAEQVVGIVESHTKMLTGSTDKTMLDVFNQEVGLRLFTALCKHLKRQRISTDGSIALISDMNLYFLYIRTLKNQELLEYFKALRELSQVYLIEAKHAKEMAEVIADGKRFGGVFRAEEVYEFAERRADWYTVKKDVERAMYGIGCGGHVREGGFAWMVGYIDAYTTKFYRLSGFGITLYDSKSVLAGGLYHIFSPCLCLCSPLFPTVFESPQEQRVSRN</sequence>
<dbReference type="Pfam" id="PF07393">
    <property type="entry name" value="Sec10_HB"/>
    <property type="match status" value="1"/>
</dbReference>
<feature type="domain" description="F-box" evidence="2">
    <location>
        <begin position="30"/>
        <end position="76"/>
    </location>
</feature>
<dbReference type="Proteomes" id="UP000431533">
    <property type="component" value="Unassembled WGS sequence"/>
</dbReference>
<dbReference type="EMBL" id="QGMH01000261">
    <property type="protein sequence ID" value="TVY22500.1"/>
    <property type="molecule type" value="Genomic_DNA"/>
</dbReference>
<organism evidence="3 4">
    <name type="scientific">Lachnellula hyalina</name>
    <dbReference type="NCBI Taxonomy" id="1316788"/>
    <lineage>
        <taxon>Eukaryota</taxon>
        <taxon>Fungi</taxon>
        <taxon>Dikarya</taxon>
        <taxon>Ascomycota</taxon>
        <taxon>Pezizomycotina</taxon>
        <taxon>Leotiomycetes</taxon>
        <taxon>Helotiales</taxon>
        <taxon>Lachnaceae</taxon>
        <taxon>Lachnellula</taxon>
    </lineage>
</organism>
<dbReference type="OrthoDB" id="5554140at2759"/>
<evidence type="ECO:0000313" key="3">
    <source>
        <dbReference type="EMBL" id="TVY22500.1"/>
    </source>
</evidence>
<dbReference type="PANTHER" id="PTHR12100">
    <property type="entry name" value="SEC10"/>
    <property type="match status" value="1"/>
</dbReference>
<dbReference type="InterPro" id="IPR009976">
    <property type="entry name" value="Sec10-like"/>
</dbReference>
<dbReference type="InterPro" id="IPR001810">
    <property type="entry name" value="F-box_dom"/>
</dbReference>
<keyword evidence="4" id="KW-1185">Reference proteome</keyword>
<reference evidence="3 4" key="1">
    <citation type="submission" date="2018-05" db="EMBL/GenBank/DDBJ databases">
        <title>Genome sequencing and assembly of the regulated plant pathogen Lachnellula willkommii and related sister species for the development of diagnostic species identification markers.</title>
        <authorList>
            <person name="Giroux E."/>
            <person name="Bilodeau G."/>
        </authorList>
    </citation>
    <scope>NUCLEOTIDE SEQUENCE [LARGE SCALE GENOMIC DNA]</scope>
    <source>
        <strain evidence="3 4">CBS 185.66</strain>
    </source>
</reference>
<dbReference type="GO" id="GO:0000145">
    <property type="term" value="C:exocyst"/>
    <property type="evidence" value="ECO:0007669"/>
    <property type="project" value="TreeGrafter"/>
</dbReference>
<dbReference type="GO" id="GO:0006887">
    <property type="term" value="P:exocytosis"/>
    <property type="evidence" value="ECO:0007669"/>
    <property type="project" value="TreeGrafter"/>
</dbReference>
<protein>
    <submittedName>
        <fullName evidence="3">F-box protein</fullName>
    </submittedName>
</protein>
<dbReference type="InterPro" id="IPR048627">
    <property type="entry name" value="Sec10_HB"/>
</dbReference>